<evidence type="ECO:0000313" key="8">
    <source>
        <dbReference type="Proteomes" id="UP000179588"/>
    </source>
</evidence>
<dbReference type="GO" id="GO:0070038">
    <property type="term" value="F:rRNA (pseudouridine-N3-)-methyltransferase activity"/>
    <property type="evidence" value="ECO:0007669"/>
    <property type="project" value="UniProtKB-UniRule"/>
</dbReference>
<dbReference type="CDD" id="cd18081">
    <property type="entry name" value="RlmH-like"/>
    <property type="match status" value="1"/>
</dbReference>
<keyword evidence="2 5" id="KW-0808">Transferase</keyword>
<dbReference type="Proteomes" id="UP000179588">
    <property type="component" value="Unassembled WGS sequence"/>
</dbReference>
<dbReference type="GeneID" id="92280139"/>
<dbReference type="HAMAP" id="MF_00658">
    <property type="entry name" value="23SrRNA_methyltr_H"/>
    <property type="match status" value="1"/>
</dbReference>
<dbReference type="Gene3D" id="3.40.1280.10">
    <property type="match status" value="1"/>
</dbReference>
<dbReference type="InterPro" id="IPR029026">
    <property type="entry name" value="tRNA_m1G_MTases_N"/>
</dbReference>
<comment type="similarity">
    <text evidence="4 5">Belongs to the RNA methyltransferase RlmH family.</text>
</comment>
<reference evidence="7 8" key="1">
    <citation type="submission" date="2016-03" db="EMBL/GenBank/DDBJ databases">
        <title>Genome sequence of Providencia stuartii strain, isolated from the salivary glands of larval Lucilia sericata.</title>
        <authorList>
            <person name="Yuan Y."/>
            <person name="Zhang Y."/>
            <person name="Fu S."/>
            <person name="Crippen T.L."/>
            <person name="Visi D."/>
            <person name="Benbow M.E."/>
            <person name="Allen M."/>
            <person name="Tomberlin J.K."/>
            <person name="Sze S.-H."/>
            <person name="Tarone A.M."/>
        </authorList>
    </citation>
    <scope>NUCLEOTIDE SEQUENCE [LARGE SCALE GENOMIC DNA]</scope>
    <source>
        <strain evidence="7 8">Crippen</strain>
    </source>
</reference>
<dbReference type="SUPFAM" id="SSF75217">
    <property type="entry name" value="alpha/beta knot"/>
    <property type="match status" value="1"/>
</dbReference>
<comment type="function">
    <text evidence="5">Specifically methylates the pseudouridine at position 1915 (m3Psi1915) in 23S rRNA.</text>
</comment>
<dbReference type="NCBIfam" id="TIGR00246">
    <property type="entry name" value="tRNA_RlmH_YbeA"/>
    <property type="match status" value="1"/>
</dbReference>
<evidence type="ECO:0000313" key="7">
    <source>
        <dbReference type="EMBL" id="OHT26114.1"/>
    </source>
</evidence>
<dbReference type="PANTHER" id="PTHR33603:SF1">
    <property type="entry name" value="RIBOSOMAL RNA LARGE SUBUNIT METHYLTRANSFERASE H"/>
    <property type="match status" value="1"/>
</dbReference>
<dbReference type="EMBL" id="LVIE01000001">
    <property type="protein sequence ID" value="OHT26114.1"/>
    <property type="molecule type" value="Genomic_DNA"/>
</dbReference>
<evidence type="ECO:0000256" key="5">
    <source>
        <dbReference type="HAMAP-Rule" id="MF_00658"/>
    </source>
</evidence>
<reference evidence="6" key="2">
    <citation type="submission" date="2024-02" db="EMBL/GenBank/DDBJ databases">
        <authorList>
            <consortium name="Clinical and Environmental Microbiology Branch: Whole genome sequencing antimicrobial resistance pathogens in the healthcare setting"/>
        </authorList>
    </citation>
    <scope>NUCLEOTIDE SEQUENCE</scope>
    <source>
        <strain evidence="6">2021GO-0154</strain>
    </source>
</reference>
<dbReference type="OrthoDB" id="9806643at2"/>
<evidence type="ECO:0000256" key="4">
    <source>
        <dbReference type="ARBA" id="ARBA00038303"/>
    </source>
</evidence>
<comment type="subunit">
    <text evidence="5">Homodimer.</text>
</comment>
<sequence>MKLQLIAVGTKMPDWVQTGFMDYLHRFPKDMPFELIEVPAGKRGKNADIKRILEKEGELMLAAVGKGNRIVTLDIPGERWDTPKLANQLESWKQDGRNVSLLIGGPEGLAPACKEAAMQSWSLSPLTLPHPLVRVLVAESLYRAWSITTNHPYHRE</sequence>
<dbReference type="EMBL" id="ABMABF030000005">
    <property type="protein sequence ID" value="EMJ5134222.1"/>
    <property type="molecule type" value="Genomic_DNA"/>
</dbReference>
<keyword evidence="1 5" id="KW-0489">Methyltransferase</keyword>
<dbReference type="RefSeq" id="WP_070925072.1">
    <property type="nucleotide sequence ID" value="NZ_CANMXG010000019.1"/>
</dbReference>
<organism evidence="7 8">
    <name type="scientific">Providencia stuartii</name>
    <dbReference type="NCBI Taxonomy" id="588"/>
    <lineage>
        <taxon>Bacteria</taxon>
        <taxon>Pseudomonadati</taxon>
        <taxon>Pseudomonadota</taxon>
        <taxon>Gammaproteobacteria</taxon>
        <taxon>Enterobacterales</taxon>
        <taxon>Morganellaceae</taxon>
        <taxon>Providencia</taxon>
    </lineage>
</organism>
<gene>
    <name evidence="5 6" type="primary">rlmH</name>
    <name evidence="7" type="ORF">A3Q29_02015</name>
    <name evidence="6" type="ORF">RG298_001945</name>
</gene>
<dbReference type="NCBIfam" id="NF000984">
    <property type="entry name" value="PRK00103.1-1"/>
    <property type="match status" value="1"/>
</dbReference>
<keyword evidence="8" id="KW-1185">Reference proteome</keyword>
<comment type="catalytic activity">
    <reaction evidence="5">
        <text>pseudouridine(1915) in 23S rRNA + S-adenosyl-L-methionine = N(3)-methylpseudouridine(1915) in 23S rRNA + S-adenosyl-L-homocysteine + H(+)</text>
        <dbReference type="Rhea" id="RHEA:42752"/>
        <dbReference type="Rhea" id="RHEA-COMP:10221"/>
        <dbReference type="Rhea" id="RHEA-COMP:10222"/>
        <dbReference type="ChEBI" id="CHEBI:15378"/>
        <dbReference type="ChEBI" id="CHEBI:57856"/>
        <dbReference type="ChEBI" id="CHEBI:59789"/>
        <dbReference type="ChEBI" id="CHEBI:65314"/>
        <dbReference type="ChEBI" id="CHEBI:74486"/>
        <dbReference type="EC" id="2.1.1.177"/>
    </reaction>
</comment>
<dbReference type="EC" id="2.1.1.177" evidence="5"/>
<dbReference type="PIRSF" id="PIRSF004505">
    <property type="entry name" value="MT_bac"/>
    <property type="match status" value="1"/>
</dbReference>
<dbReference type="GO" id="GO:0005737">
    <property type="term" value="C:cytoplasm"/>
    <property type="evidence" value="ECO:0007669"/>
    <property type="project" value="UniProtKB-SubCell"/>
</dbReference>
<protein>
    <recommendedName>
        <fullName evidence="5">Ribosomal RNA large subunit methyltransferase H</fullName>
        <ecNumber evidence="5">2.1.1.177</ecNumber>
    </recommendedName>
    <alternativeName>
        <fullName evidence="5">23S rRNA (pseudouridine1915-N3)-methyltransferase</fullName>
    </alternativeName>
    <alternativeName>
        <fullName evidence="5">23S rRNA m3Psi1915 methyltransferase</fullName>
    </alternativeName>
    <alternativeName>
        <fullName evidence="5">rRNA (pseudouridine-N3-)-methyltransferase RlmH</fullName>
    </alternativeName>
</protein>
<evidence type="ECO:0000256" key="1">
    <source>
        <dbReference type="ARBA" id="ARBA00022603"/>
    </source>
</evidence>
<evidence type="ECO:0000313" key="6">
    <source>
        <dbReference type="EMBL" id="EMJ5134222.1"/>
    </source>
</evidence>
<feature type="binding site" evidence="5">
    <location>
        <position position="104"/>
    </location>
    <ligand>
        <name>S-adenosyl-L-methionine</name>
        <dbReference type="ChEBI" id="CHEBI:59789"/>
    </ligand>
</feature>
<accession>A0A1S1HUV2</accession>
<dbReference type="InterPro" id="IPR029028">
    <property type="entry name" value="Alpha/beta_knot_MTases"/>
</dbReference>
<dbReference type="InterPro" id="IPR003742">
    <property type="entry name" value="RlmH-like"/>
</dbReference>
<keyword evidence="3 5" id="KW-0949">S-adenosyl-L-methionine</keyword>
<dbReference type="AlphaFoldDB" id="A0A1S1HUV2"/>
<evidence type="ECO:0000256" key="3">
    <source>
        <dbReference type="ARBA" id="ARBA00022691"/>
    </source>
</evidence>
<dbReference type="PANTHER" id="PTHR33603">
    <property type="entry name" value="METHYLTRANSFERASE"/>
    <property type="match status" value="1"/>
</dbReference>
<keyword evidence="5" id="KW-0963">Cytoplasm</keyword>
<name>A0A1S1HUV2_PROST</name>
<keyword evidence="5" id="KW-0698">rRNA processing</keyword>
<comment type="caution">
    <text evidence="7">The sequence shown here is derived from an EMBL/GenBank/DDBJ whole genome shotgun (WGS) entry which is preliminary data.</text>
</comment>
<evidence type="ECO:0000256" key="2">
    <source>
        <dbReference type="ARBA" id="ARBA00022679"/>
    </source>
</evidence>
<comment type="subcellular location">
    <subcellularLocation>
        <location evidence="5">Cytoplasm</location>
    </subcellularLocation>
</comment>
<dbReference type="Pfam" id="PF02590">
    <property type="entry name" value="SPOUT_MTase"/>
    <property type="match status" value="1"/>
</dbReference>
<dbReference type="NCBIfam" id="NF000986">
    <property type="entry name" value="PRK00103.1-4"/>
    <property type="match status" value="1"/>
</dbReference>
<feature type="binding site" evidence="5">
    <location>
        <position position="73"/>
    </location>
    <ligand>
        <name>S-adenosyl-L-methionine</name>
        <dbReference type="ChEBI" id="CHEBI:59789"/>
    </ligand>
</feature>
<proteinExistence type="inferred from homology"/>
<feature type="binding site" evidence="5">
    <location>
        <begin position="123"/>
        <end position="128"/>
    </location>
    <ligand>
        <name>S-adenosyl-L-methionine</name>
        <dbReference type="ChEBI" id="CHEBI:59789"/>
    </ligand>
</feature>